<dbReference type="OrthoDB" id="9807213at2"/>
<proteinExistence type="inferred from homology"/>
<dbReference type="GO" id="GO:0003723">
    <property type="term" value="F:RNA binding"/>
    <property type="evidence" value="ECO:0007669"/>
    <property type="project" value="UniProtKB-KW"/>
</dbReference>
<dbReference type="PATRIC" id="fig|1305731.5.peg.3066"/>
<dbReference type="SUPFAM" id="SSF55174">
    <property type="entry name" value="Alpha-L RNA-binding motif"/>
    <property type="match status" value="1"/>
</dbReference>
<dbReference type="InterPro" id="IPR002942">
    <property type="entry name" value="S4_RNA-bd"/>
</dbReference>
<evidence type="ECO:0000256" key="2">
    <source>
        <dbReference type="ARBA" id="ARBA00022884"/>
    </source>
</evidence>
<dbReference type="Proteomes" id="UP000050416">
    <property type="component" value="Unassembled WGS sequence"/>
</dbReference>
<comment type="similarity">
    <text evidence="1 7">Belongs to the pseudouridine synthase RsuA family.</text>
</comment>
<dbReference type="InterPro" id="IPR036986">
    <property type="entry name" value="S4_RNA-bd_sf"/>
</dbReference>
<evidence type="ECO:0000259" key="8">
    <source>
        <dbReference type="SMART" id="SM00363"/>
    </source>
</evidence>
<evidence type="ECO:0000256" key="5">
    <source>
        <dbReference type="ARBA" id="ARBA00037590"/>
    </source>
</evidence>
<dbReference type="NCBIfam" id="TIGR00093">
    <property type="entry name" value="pseudouridine synthase"/>
    <property type="match status" value="1"/>
</dbReference>
<dbReference type="FunFam" id="3.30.70.1560:FF:000001">
    <property type="entry name" value="Pseudouridine synthase"/>
    <property type="match status" value="1"/>
</dbReference>
<dbReference type="InterPro" id="IPR020103">
    <property type="entry name" value="PsdUridine_synth_cat_dom_sf"/>
</dbReference>
<evidence type="ECO:0000256" key="1">
    <source>
        <dbReference type="ARBA" id="ARBA00008348"/>
    </source>
</evidence>
<dbReference type="PANTHER" id="PTHR47683:SF4">
    <property type="entry name" value="PSEUDOURIDINE SYNTHASE"/>
    <property type="match status" value="1"/>
</dbReference>
<dbReference type="PROSITE" id="PS01149">
    <property type="entry name" value="PSI_RSU"/>
    <property type="match status" value="1"/>
</dbReference>
<accession>A0A0P7ZCR5</accession>
<dbReference type="AlphaFoldDB" id="A0A0P7ZCR5"/>
<dbReference type="InterPro" id="IPR000748">
    <property type="entry name" value="PsdUridine_synth_RsuA/RluB/E/F"/>
</dbReference>
<dbReference type="Gene3D" id="3.30.70.580">
    <property type="entry name" value="Pseudouridine synthase I, catalytic domain, N-terminal subdomain"/>
    <property type="match status" value="1"/>
</dbReference>
<evidence type="ECO:0000313" key="10">
    <source>
        <dbReference type="Proteomes" id="UP000050416"/>
    </source>
</evidence>
<dbReference type="Gene3D" id="3.30.70.1560">
    <property type="entry name" value="Alpha-L RNA-binding motif"/>
    <property type="match status" value="1"/>
</dbReference>
<dbReference type="SUPFAM" id="SSF55120">
    <property type="entry name" value="Pseudouridine synthase"/>
    <property type="match status" value="1"/>
</dbReference>
<dbReference type="CDD" id="cd02553">
    <property type="entry name" value="PseudoU_synth_RsuA"/>
    <property type="match status" value="1"/>
</dbReference>
<dbReference type="Pfam" id="PF00849">
    <property type="entry name" value="PseudoU_synth_2"/>
    <property type="match status" value="1"/>
</dbReference>
<protein>
    <recommendedName>
        <fullName evidence="7">Pseudouridine synthase</fullName>
        <ecNumber evidence="7">5.4.99.-</ecNumber>
    </recommendedName>
</protein>
<dbReference type="InterPro" id="IPR050343">
    <property type="entry name" value="RsuA_PseudoU_synthase"/>
</dbReference>
<dbReference type="InterPro" id="IPR018496">
    <property type="entry name" value="PsdUridine_synth_RsuA/RluB_CS"/>
</dbReference>
<reference evidence="9 10" key="1">
    <citation type="submission" date="2015-09" db="EMBL/GenBank/DDBJ databases">
        <title>Identification and resolution of microdiversity through metagenomic sequencing of parallel consortia.</title>
        <authorList>
            <person name="Nelson W.C."/>
            <person name="Romine M.F."/>
            <person name="Lindemann S.R."/>
        </authorList>
    </citation>
    <scope>NUCLEOTIDE SEQUENCE [LARGE SCALE GENOMIC DNA]</scope>
    <source>
        <strain evidence="9">HL-55</strain>
    </source>
</reference>
<dbReference type="PROSITE" id="PS50889">
    <property type="entry name" value="S4"/>
    <property type="match status" value="1"/>
</dbReference>
<sequence length="233" mass="25654">MRLDQRIATSSDLSRKDARRAVISGRVSVNGTHCKSASTHVHEQDQVMLDDRLLTLPGDLYLMMNKPAGVISATTDSSQPTALDLLPANLARHVHIAGRLDKDTTGLLLLTSDGQWSHLVTSPRRDCVKTYRVTLAEPLPDEAFVMLEQGVQLHGEDKPTQPAHVLVHSETTIELTIREGRYHQVKRMLAAVGNHVKALHRLSIGAITLDDTLAPGQYRALTVDEISAIRERG</sequence>
<comment type="function">
    <text evidence="5">Responsible for synthesis of pseudouridine from uracil-516 in 16S ribosomal RNA.</text>
</comment>
<dbReference type="PANTHER" id="PTHR47683">
    <property type="entry name" value="PSEUDOURIDINE SYNTHASE FAMILY PROTEIN-RELATED"/>
    <property type="match status" value="1"/>
</dbReference>
<evidence type="ECO:0000256" key="7">
    <source>
        <dbReference type="RuleBase" id="RU003887"/>
    </source>
</evidence>
<dbReference type="GO" id="GO:0000455">
    <property type="term" value="P:enzyme-directed rRNA pseudouridine synthesis"/>
    <property type="evidence" value="ECO:0007669"/>
    <property type="project" value="UniProtKB-ARBA"/>
</dbReference>
<evidence type="ECO:0000313" key="9">
    <source>
        <dbReference type="EMBL" id="KPQ29963.1"/>
    </source>
</evidence>
<dbReference type="InterPro" id="IPR006145">
    <property type="entry name" value="PsdUridine_synth_RsuA/RluA"/>
</dbReference>
<comment type="caution">
    <text evidence="9">The sequence shown here is derived from an EMBL/GenBank/DDBJ whole genome shotgun (WGS) entry which is preliminary data.</text>
</comment>
<dbReference type="EMBL" id="LJZQ01000004">
    <property type="protein sequence ID" value="KPQ29963.1"/>
    <property type="molecule type" value="Genomic_DNA"/>
</dbReference>
<feature type="domain" description="RNA-binding S4" evidence="8">
    <location>
        <begin position="1"/>
        <end position="62"/>
    </location>
</feature>
<keyword evidence="3 7" id="KW-0413">Isomerase</keyword>
<organism evidence="9 10">
    <name type="scientific">Marinobacter excellens HL-55</name>
    <dbReference type="NCBI Taxonomy" id="1305731"/>
    <lineage>
        <taxon>Bacteria</taxon>
        <taxon>Pseudomonadati</taxon>
        <taxon>Pseudomonadota</taxon>
        <taxon>Gammaproteobacteria</taxon>
        <taxon>Pseudomonadales</taxon>
        <taxon>Marinobacteraceae</taxon>
        <taxon>Marinobacter</taxon>
    </lineage>
</organism>
<comment type="catalytic activity">
    <reaction evidence="4">
        <text>uridine(516) in 16S rRNA = pseudouridine(516) in 16S rRNA</text>
        <dbReference type="Rhea" id="RHEA:38867"/>
        <dbReference type="Rhea" id="RHEA-COMP:10089"/>
        <dbReference type="Rhea" id="RHEA-COMP:10090"/>
        <dbReference type="ChEBI" id="CHEBI:65314"/>
        <dbReference type="ChEBI" id="CHEBI:65315"/>
        <dbReference type="EC" id="5.4.99.19"/>
    </reaction>
</comment>
<dbReference type="Pfam" id="PF01479">
    <property type="entry name" value="S4"/>
    <property type="match status" value="1"/>
</dbReference>
<dbReference type="InterPro" id="IPR042092">
    <property type="entry name" value="PsdUridine_s_RsuA/RluB/E/F_cat"/>
</dbReference>
<gene>
    <name evidence="9" type="primary">rsuA</name>
    <name evidence="9" type="ORF">HLUCCX14_04840</name>
</gene>
<dbReference type="EC" id="5.4.99.-" evidence="7"/>
<evidence type="ECO:0000256" key="3">
    <source>
        <dbReference type="ARBA" id="ARBA00023235"/>
    </source>
</evidence>
<dbReference type="CDD" id="cd00165">
    <property type="entry name" value="S4"/>
    <property type="match status" value="1"/>
</dbReference>
<name>A0A0P7ZCR5_9GAMM</name>
<keyword evidence="2 6" id="KW-0694">RNA-binding</keyword>
<dbReference type="GO" id="GO:0005829">
    <property type="term" value="C:cytosol"/>
    <property type="evidence" value="ECO:0007669"/>
    <property type="project" value="UniProtKB-ARBA"/>
</dbReference>
<dbReference type="Gene3D" id="3.10.290.10">
    <property type="entry name" value="RNA-binding S4 domain"/>
    <property type="match status" value="1"/>
</dbReference>
<dbReference type="STRING" id="1305731.GCA_000934705_03358"/>
<dbReference type="GO" id="GO:0160136">
    <property type="term" value="F:16S rRNA pseudouridine(516) synthase activity"/>
    <property type="evidence" value="ECO:0007669"/>
    <property type="project" value="UniProtKB-EC"/>
</dbReference>
<dbReference type="InterPro" id="IPR020094">
    <property type="entry name" value="TruA/RsuA/RluB/E/F_N"/>
</dbReference>
<evidence type="ECO:0000256" key="4">
    <source>
        <dbReference type="ARBA" id="ARBA00036749"/>
    </source>
</evidence>
<evidence type="ECO:0000256" key="6">
    <source>
        <dbReference type="PROSITE-ProRule" id="PRU00182"/>
    </source>
</evidence>
<dbReference type="SMART" id="SM00363">
    <property type="entry name" value="S4"/>
    <property type="match status" value="1"/>
</dbReference>